<gene>
    <name evidence="3" type="ORF">BPOR_0410g00110</name>
</gene>
<dbReference type="PANTHER" id="PTHR33112:SF16">
    <property type="entry name" value="HETEROKARYON INCOMPATIBILITY DOMAIN-CONTAINING PROTEIN"/>
    <property type="match status" value="1"/>
</dbReference>
<name>A0A4Z1KIG3_9HELO</name>
<keyword evidence="4" id="KW-1185">Reference proteome</keyword>
<proteinExistence type="predicted"/>
<dbReference type="AlphaFoldDB" id="A0A4Z1KIG3"/>
<feature type="domain" description="Heterokaryon incompatibility" evidence="2">
    <location>
        <begin position="59"/>
        <end position="215"/>
    </location>
</feature>
<comment type="caution">
    <text evidence="3">The sequence shown here is derived from an EMBL/GenBank/DDBJ whole genome shotgun (WGS) entry which is preliminary data.</text>
</comment>
<dbReference type="STRING" id="87229.A0A4Z1KIG3"/>
<sequence>MESYERARSWLQECLLNHQVSCPNDQNALLPSRVIDTGYKNGSEKLHLHVSKKGDTGSWVALSHFWGNTYNHVINVDNLGSKMRSISLRELPRALKDAVKVTRYLRFRYLQVDSICILQGSDVAARADWLFESGRMRDYYKNCVLCIAVDDASSDRDGFLGTASRQNSKVAVSMSLDHWGLDKYCTIYLEVENSTRFESPARQRSALATRGWKLQKHLLSPRALYCTSEQLVGISNVNPEIFLSSDERIWLDMDPKRFFLTPSYGRSYIAEKLGPLRWYSLVDEYAGRSLTFETDRLIALAALTQEMGIQFGLTHWMGIWAGDVHDGLLWRTHGAVSIPKAFVAPSWSWASVGLEDRNSSQYELFPLAYSQLLLNYNRSSEIISLEIPSYKSHSDNLQSKKVRSRFKDRFVSKIIKVNEAQTQTVTGTSPEHVSLATDDPSSSFAPPERKKVVQKPLIQPTSNSLVIVQVGSVLGPELTFRNDGNIRTNGVICLILEPGAERETFKRVGLAQFPDSSEFDSYPWEMRTLVLV</sequence>
<accession>A0A4Z1KIG3</accession>
<dbReference type="PANTHER" id="PTHR33112">
    <property type="entry name" value="DOMAIN PROTEIN, PUTATIVE-RELATED"/>
    <property type="match status" value="1"/>
</dbReference>
<dbReference type="InterPro" id="IPR010730">
    <property type="entry name" value="HET"/>
</dbReference>
<feature type="region of interest" description="Disordered" evidence="1">
    <location>
        <begin position="425"/>
        <end position="447"/>
    </location>
</feature>
<evidence type="ECO:0000256" key="1">
    <source>
        <dbReference type="SAM" id="MobiDB-lite"/>
    </source>
</evidence>
<evidence type="ECO:0000313" key="3">
    <source>
        <dbReference type="EMBL" id="TGO85310.1"/>
    </source>
</evidence>
<evidence type="ECO:0000259" key="2">
    <source>
        <dbReference type="Pfam" id="PF06985"/>
    </source>
</evidence>
<reference evidence="3 4" key="1">
    <citation type="submission" date="2017-12" db="EMBL/GenBank/DDBJ databases">
        <title>Comparative genomics of Botrytis spp.</title>
        <authorList>
            <person name="Valero-Jimenez C.A."/>
            <person name="Tapia P."/>
            <person name="Veloso J."/>
            <person name="Silva-Moreno E."/>
            <person name="Staats M."/>
            <person name="Valdes J.H."/>
            <person name="Van Kan J.A.L."/>
        </authorList>
    </citation>
    <scope>NUCLEOTIDE SEQUENCE [LARGE SCALE GENOMIC DNA]</scope>
    <source>
        <strain evidence="3 4">MUCL3349</strain>
    </source>
</reference>
<dbReference type="Proteomes" id="UP000297280">
    <property type="component" value="Unassembled WGS sequence"/>
</dbReference>
<evidence type="ECO:0000313" key="4">
    <source>
        <dbReference type="Proteomes" id="UP000297280"/>
    </source>
</evidence>
<protein>
    <recommendedName>
        <fullName evidence="2">Heterokaryon incompatibility domain-containing protein</fullName>
    </recommendedName>
</protein>
<organism evidence="3 4">
    <name type="scientific">Botrytis porri</name>
    <dbReference type="NCBI Taxonomy" id="87229"/>
    <lineage>
        <taxon>Eukaryota</taxon>
        <taxon>Fungi</taxon>
        <taxon>Dikarya</taxon>
        <taxon>Ascomycota</taxon>
        <taxon>Pezizomycotina</taxon>
        <taxon>Leotiomycetes</taxon>
        <taxon>Helotiales</taxon>
        <taxon>Sclerotiniaceae</taxon>
        <taxon>Botrytis</taxon>
    </lineage>
</organism>
<dbReference type="Pfam" id="PF06985">
    <property type="entry name" value="HET"/>
    <property type="match status" value="1"/>
</dbReference>
<dbReference type="EMBL" id="PQXO01000409">
    <property type="protein sequence ID" value="TGO85310.1"/>
    <property type="molecule type" value="Genomic_DNA"/>
</dbReference>